<protein>
    <submittedName>
        <fullName evidence="1">Uncharacterized protein</fullName>
    </submittedName>
</protein>
<dbReference type="Gene3D" id="1.25.40.180">
    <property type="match status" value="1"/>
</dbReference>
<keyword evidence="2" id="KW-1185">Reference proteome</keyword>
<name>A0A067QZA1_ZOONE</name>
<proteinExistence type="predicted"/>
<reference evidence="1 2" key="1">
    <citation type="journal article" date="2014" name="Nat. Commun.">
        <title>Molecular traces of alternative social organization in a termite genome.</title>
        <authorList>
            <person name="Terrapon N."/>
            <person name="Li C."/>
            <person name="Robertson H.M."/>
            <person name="Ji L."/>
            <person name="Meng X."/>
            <person name="Booth W."/>
            <person name="Chen Z."/>
            <person name="Childers C.P."/>
            <person name="Glastad K.M."/>
            <person name="Gokhale K."/>
            <person name="Gowin J."/>
            <person name="Gronenberg W."/>
            <person name="Hermansen R.A."/>
            <person name="Hu H."/>
            <person name="Hunt B.G."/>
            <person name="Huylmans A.K."/>
            <person name="Khalil S.M."/>
            <person name="Mitchell R.D."/>
            <person name="Munoz-Torres M.C."/>
            <person name="Mustard J.A."/>
            <person name="Pan H."/>
            <person name="Reese J.T."/>
            <person name="Scharf M.E."/>
            <person name="Sun F."/>
            <person name="Vogel H."/>
            <person name="Xiao J."/>
            <person name="Yang W."/>
            <person name="Yang Z."/>
            <person name="Yang Z."/>
            <person name="Zhou J."/>
            <person name="Zhu J."/>
            <person name="Brent C.S."/>
            <person name="Elsik C.G."/>
            <person name="Goodisman M.A."/>
            <person name="Liberles D.A."/>
            <person name="Roe R.M."/>
            <person name="Vargo E.L."/>
            <person name="Vilcinskas A."/>
            <person name="Wang J."/>
            <person name="Bornberg-Bauer E."/>
            <person name="Korb J."/>
            <person name="Zhang G."/>
            <person name="Liebig J."/>
        </authorList>
    </citation>
    <scope>NUCLEOTIDE SEQUENCE [LARGE SCALE GENOMIC DNA]</scope>
    <source>
        <tissue evidence="1">Whole organism</tissue>
    </source>
</reference>
<dbReference type="SUPFAM" id="SSF48371">
    <property type="entry name" value="ARM repeat"/>
    <property type="match status" value="1"/>
</dbReference>
<dbReference type="Proteomes" id="UP000027135">
    <property type="component" value="Unassembled WGS sequence"/>
</dbReference>
<organism evidence="1 2">
    <name type="scientific">Zootermopsis nevadensis</name>
    <name type="common">Dampwood termite</name>
    <dbReference type="NCBI Taxonomy" id="136037"/>
    <lineage>
        <taxon>Eukaryota</taxon>
        <taxon>Metazoa</taxon>
        <taxon>Ecdysozoa</taxon>
        <taxon>Arthropoda</taxon>
        <taxon>Hexapoda</taxon>
        <taxon>Insecta</taxon>
        <taxon>Pterygota</taxon>
        <taxon>Neoptera</taxon>
        <taxon>Polyneoptera</taxon>
        <taxon>Dictyoptera</taxon>
        <taxon>Blattodea</taxon>
        <taxon>Blattoidea</taxon>
        <taxon>Termitoidae</taxon>
        <taxon>Termopsidae</taxon>
        <taxon>Zootermopsis</taxon>
    </lineage>
</organism>
<evidence type="ECO:0000313" key="2">
    <source>
        <dbReference type="Proteomes" id="UP000027135"/>
    </source>
</evidence>
<gene>
    <name evidence="1" type="ORF">L798_15514</name>
</gene>
<accession>A0A067QZA1</accession>
<dbReference type="InParanoid" id="A0A067QZA1"/>
<dbReference type="AlphaFoldDB" id="A0A067QZA1"/>
<dbReference type="InterPro" id="IPR016024">
    <property type="entry name" value="ARM-type_fold"/>
</dbReference>
<sequence>MSSPWSVCVKLLTTVGKDLESKDQNLSDWFRKMKDLSQKRDIISNKTRFMIQDVTDL</sequence>
<dbReference type="EMBL" id="KK853166">
    <property type="protein sequence ID" value="KDR10388.1"/>
    <property type="molecule type" value="Genomic_DNA"/>
</dbReference>
<evidence type="ECO:0000313" key="1">
    <source>
        <dbReference type="EMBL" id="KDR10388.1"/>
    </source>
</evidence>